<protein>
    <submittedName>
        <fullName evidence="1">Uncharacterized protein</fullName>
    </submittedName>
</protein>
<evidence type="ECO:0000313" key="1">
    <source>
        <dbReference type="EMBL" id="SVB59489.1"/>
    </source>
</evidence>
<reference evidence="1" key="1">
    <citation type="submission" date="2018-05" db="EMBL/GenBank/DDBJ databases">
        <authorList>
            <person name="Lanie J.A."/>
            <person name="Ng W.-L."/>
            <person name="Kazmierczak K.M."/>
            <person name="Andrzejewski T.M."/>
            <person name="Davidsen T.M."/>
            <person name="Wayne K.J."/>
            <person name="Tettelin H."/>
            <person name="Glass J.I."/>
            <person name="Rusch D."/>
            <person name="Podicherti R."/>
            <person name="Tsui H.-C.T."/>
            <person name="Winkler M.E."/>
        </authorList>
    </citation>
    <scope>NUCLEOTIDE SEQUENCE</scope>
</reference>
<gene>
    <name evidence="1" type="ORF">METZ01_LOCUS212343</name>
</gene>
<proteinExistence type="predicted"/>
<sequence>MPRKLKKSIDKMNKTELRQEAISTMMEARKRRMRMHHERRIAEDLNNVIKKWHDAKLPKEIVVGFSACYLVNFIFDCYEPEEANHLLITAISRQLIHTKDIEDTETTVQ</sequence>
<accession>A0A382FA10</accession>
<name>A0A382FA10_9ZZZZ</name>
<dbReference type="EMBL" id="UINC01048668">
    <property type="protein sequence ID" value="SVB59489.1"/>
    <property type="molecule type" value="Genomic_DNA"/>
</dbReference>
<organism evidence="1">
    <name type="scientific">marine metagenome</name>
    <dbReference type="NCBI Taxonomy" id="408172"/>
    <lineage>
        <taxon>unclassified sequences</taxon>
        <taxon>metagenomes</taxon>
        <taxon>ecological metagenomes</taxon>
    </lineage>
</organism>
<dbReference type="AlphaFoldDB" id="A0A382FA10"/>